<evidence type="ECO:0000313" key="4">
    <source>
        <dbReference type="Proteomes" id="UP001172155"/>
    </source>
</evidence>
<feature type="compositionally biased region" description="Low complexity" evidence="1">
    <location>
        <begin position="248"/>
        <end position="267"/>
    </location>
</feature>
<feature type="compositionally biased region" description="Low complexity" evidence="1">
    <location>
        <begin position="305"/>
        <end position="321"/>
    </location>
</feature>
<accession>A0AA40EJB1</accession>
<feature type="compositionally biased region" description="Basic and acidic residues" evidence="1">
    <location>
        <begin position="177"/>
        <end position="191"/>
    </location>
</feature>
<feature type="region of interest" description="Disordered" evidence="1">
    <location>
        <begin position="371"/>
        <end position="412"/>
    </location>
</feature>
<dbReference type="Proteomes" id="UP001172155">
    <property type="component" value="Unassembled WGS sequence"/>
</dbReference>
<feature type="transmembrane region" description="Helical" evidence="2">
    <location>
        <begin position="39"/>
        <end position="64"/>
    </location>
</feature>
<sequence>MASTYLPEVIDLTVKPVGTTTPIKASRWSRSSFKQVKTVCVCILSIVAICYIFFLFGGLNMMIFNNFLDCGFMVCPRALPQASCTATTLNNADNFIMTTAPAPTPASINNAAAVMPRGLATDRRPFTLSVDDTPPKGQSHITARAVEAHKDQHNLHDDTVPDPAAVLDPGLDCCRQKNLEPRTPADSHDKANVVALPGSGIRTDDIPPQFRKPPFAPANNNTHTAPAYNHTSPVISAHNTTDPPALAPNSTHPTPTHNTTLINHPPTAHNNTHPAPTNEDTRPASNTTLTYPALPPKTPFRRIFPSAPAPDSGPDSSQPPTFLLPPLSPGGPPRHVNQAGEPLPIPLSVFMMWRKQSHFAGLFNEVVPEGKTAEGSTEGGLRLSGGGEGGLGIGGDEGGMRRGMEEGLEKGE</sequence>
<feature type="compositionally biased region" description="Basic and acidic residues" evidence="1">
    <location>
        <begin position="398"/>
        <end position="412"/>
    </location>
</feature>
<feature type="compositionally biased region" description="Pro residues" evidence="1">
    <location>
        <begin position="322"/>
        <end position="332"/>
    </location>
</feature>
<keyword evidence="4" id="KW-1185">Reference proteome</keyword>
<feature type="region of interest" description="Disordered" evidence="1">
    <location>
        <begin position="177"/>
        <end position="333"/>
    </location>
</feature>
<feature type="compositionally biased region" description="Low complexity" evidence="1">
    <location>
        <begin position="217"/>
        <end position="231"/>
    </location>
</feature>
<keyword evidence="2" id="KW-1133">Transmembrane helix</keyword>
<feature type="compositionally biased region" description="Gly residues" evidence="1">
    <location>
        <begin position="382"/>
        <end position="397"/>
    </location>
</feature>
<reference evidence="3" key="1">
    <citation type="submission" date="2023-06" db="EMBL/GenBank/DDBJ databases">
        <title>Genome-scale phylogeny and comparative genomics of the fungal order Sordariales.</title>
        <authorList>
            <consortium name="Lawrence Berkeley National Laboratory"/>
            <person name="Hensen N."/>
            <person name="Bonometti L."/>
            <person name="Westerberg I."/>
            <person name="Brannstrom I.O."/>
            <person name="Guillou S."/>
            <person name="Cros-Aarteil S."/>
            <person name="Calhoun S."/>
            <person name="Haridas S."/>
            <person name="Kuo A."/>
            <person name="Mondo S."/>
            <person name="Pangilinan J."/>
            <person name="Riley R."/>
            <person name="LaButti K."/>
            <person name="Andreopoulos B."/>
            <person name="Lipzen A."/>
            <person name="Chen C."/>
            <person name="Yanf M."/>
            <person name="Daum C."/>
            <person name="Ng V."/>
            <person name="Clum A."/>
            <person name="Steindorff A."/>
            <person name="Ohm R."/>
            <person name="Martin F."/>
            <person name="Silar P."/>
            <person name="Natvig D."/>
            <person name="Lalanne C."/>
            <person name="Gautier V."/>
            <person name="Ament-velasquez S.L."/>
            <person name="Kruys A."/>
            <person name="Hutchinson M.I."/>
            <person name="Powell A.J."/>
            <person name="Barry K."/>
            <person name="Miller A.N."/>
            <person name="Grigoriev I.V."/>
            <person name="Debuchy R."/>
            <person name="Gladieux P."/>
            <person name="Thoren M.H."/>
            <person name="Johannesson H."/>
        </authorList>
    </citation>
    <scope>NUCLEOTIDE SEQUENCE</scope>
    <source>
        <strain evidence="3">SMH3187-1</strain>
    </source>
</reference>
<name>A0AA40EJB1_9PEZI</name>
<dbReference type="EMBL" id="JAUKUD010000006">
    <property type="protein sequence ID" value="KAK0740393.1"/>
    <property type="molecule type" value="Genomic_DNA"/>
</dbReference>
<dbReference type="AlphaFoldDB" id="A0AA40EJB1"/>
<evidence type="ECO:0000256" key="1">
    <source>
        <dbReference type="SAM" id="MobiDB-lite"/>
    </source>
</evidence>
<organism evidence="3 4">
    <name type="scientific">Schizothecium vesticola</name>
    <dbReference type="NCBI Taxonomy" id="314040"/>
    <lineage>
        <taxon>Eukaryota</taxon>
        <taxon>Fungi</taxon>
        <taxon>Dikarya</taxon>
        <taxon>Ascomycota</taxon>
        <taxon>Pezizomycotina</taxon>
        <taxon>Sordariomycetes</taxon>
        <taxon>Sordariomycetidae</taxon>
        <taxon>Sordariales</taxon>
        <taxon>Schizotheciaceae</taxon>
        <taxon>Schizothecium</taxon>
    </lineage>
</organism>
<evidence type="ECO:0000313" key="3">
    <source>
        <dbReference type="EMBL" id="KAK0740393.1"/>
    </source>
</evidence>
<evidence type="ECO:0000256" key="2">
    <source>
        <dbReference type="SAM" id="Phobius"/>
    </source>
</evidence>
<keyword evidence="2" id="KW-0812">Transmembrane</keyword>
<comment type="caution">
    <text evidence="3">The sequence shown here is derived from an EMBL/GenBank/DDBJ whole genome shotgun (WGS) entry which is preliminary data.</text>
</comment>
<gene>
    <name evidence="3" type="ORF">B0T18DRAFT_431720</name>
</gene>
<feature type="compositionally biased region" description="Polar residues" evidence="1">
    <location>
        <begin position="232"/>
        <end position="242"/>
    </location>
</feature>
<protein>
    <submittedName>
        <fullName evidence="3">Uncharacterized protein</fullName>
    </submittedName>
</protein>
<proteinExistence type="predicted"/>
<keyword evidence="2" id="KW-0472">Membrane</keyword>